<dbReference type="AlphaFoldDB" id="A0A6A2WMX6"/>
<proteinExistence type="predicted"/>
<dbReference type="Gene3D" id="3.30.70.270">
    <property type="match status" value="1"/>
</dbReference>
<reference evidence="3" key="1">
    <citation type="submission" date="2019-09" db="EMBL/GenBank/DDBJ databases">
        <title>Draft genome information of white flower Hibiscus syriacus.</title>
        <authorList>
            <person name="Kim Y.-M."/>
        </authorList>
    </citation>
    <scope>NUCLEOTIDE SEQUENCE [LARGE SCALE GENOMIC DNA]</scope>
    <source>
        <strain evidence="3">YM2019G1</strain>
    </source>
</reference>
<dbReference type="InterPro" id="IPR025315">
    <property type="entry name" value="DUF4220"/>
</dbReference>
<keyword evidence="4" id="KW-1185">Reference proteome</keyword>
<gene>
    <name evidence="3" type="ORF">F3Y22_tig00113726pilonHSYRG00337</name>
</gene>
<feature type="region of interest" description="Disordered" evidence="1">
    <location>
        <begin position="758"/>
        <end position="780"/>
    </location>
</feature>
<dbReference type="EMBL" id="VEPZ02001721">
    <property type="protein sequence ID" value="KAE8661348.1"/>
    <property type="molecule type" value="Genomic_DNA"/>
</dbReference>
<feature type="region of interest" description="Disordered" evidence="1">
    <location>
        <begin position="1118"/>
        <end position="1141"/>
    </location>
</feature>
<dbReference type="Gene3D" id="3.30.420.10">
    <property type="entry name" value="Ribonuclease H-like superfamily/Ribonuclease H"/>
    <property type="match status" value="1"/>
</dbReference>
<dbReference type="GO" id="GO:0003676">
    <property type="term" value="F:nucleic acid binding"/>
    <property type="evidence" value="ECO:0007669"/>
    <property type="project" value="InterPro"/>
</dbReference>
<protein>
    <recommendedName>
        <fullName evidence="2">DUF4220 domain-containing protein</fullName>
    </recommendedName>
</protein>
<feature type="compositionally biased region" description="Low complexity" evidence="1">
    <location>
        <begin position="1130"/>
        <end position="1141"/>
    </location>
</feature>
<name>A0A6A2WMX6_HIBSY</name>
<dbReference type="Proteomes" id="UP000436088">
    <property type="component" value="Unassembled WGS sequence"/>
</dbReference>
<sequence>MPFLVLHLGGPDNITTYSLEDNESWPGKFLDILFHIGVVTYVVLKSSGDIDLLWVTLLLFITEAMKYSKRTWVLKLLSTQNLRDFSFSDPGPGPDYHAFMEKKSRDIDSKSSLPPNCHFMICDKSSEEAFKLVEGELRLLYDALYTKLTPLHFRYRGAVGLKVYGFFILILSDWTKLWLLQFLNKLSIEENVAKSLNVEYEQVDVELKSLIFQELKDRSENINSLFDVNSCKKLLSYRGDFVLDKWNASSFLNGAQPMSNSTITFFSGTSLLDSTTSKMPSGRFEAHPKLEPFAVEIAGKIRQNPTAAASVFFDSDRSDDLLTVTAIEFQIDPNLSPIIAAFANHLRGVKSAARNWLCRCRTRRRSRPIKWSLKIDRHGMKTEAGGTTLLKLVNPYGPKVILGILEYKGTTLIQLVNPCGPKDTFGSGELHNGVWLEGSTMVLKDLYLFTAIDFSKGVPPALLAEYGACDWGHILQDLPFGFNGCKITDASQVIPQAVQKGSIRNRVRKKAIIHHAIFYLQSNSSHFHFGKGIGGWSYKQWLVEPNLQRSSYDKIQEKEISSPENGYPEFHLDCLCAIYNIITDGIPSPANANRPHAIRDHLNPILDDMNPGIVAPKIQATHFELKSFMFNMLNSIELPTMTINSLPQGLEIGESFQRSTEVKGLKAASSACLLCQGNHYESECPTNHEFINFVGTQNAGNLLVSRTTLNLKDTKILCHGKMSGTKVKQQVKFGGTQHDDPTPTIEQVESELHNEIITKNDKEEGSTSEPAEALNSNAKEKSISTPALSIGDMRLTYVILQLVDRSHIIPEMRVEDVIVRVDKFMFPDDFLILDCEVDDNAPIILVLKRYEEDDLVLNWEKCHFMVTEGIILGHKISHKGIEMAKEKIDVIEKLPPPTSVKGIRTPIVVLPGWTSLFELMCNASDYAIGAILGQCQDIDFMGPFPSSGGDLYILLAMDYVSKWVEAIATSKNDSRIGLYLSSSLEISNLDSHEHLRCIMFIPIGAVDINNVDDGTIFKVNGQCLKVCNGTPMLCDKSVLYLRDPSLEPDDVVPPIVEPVPNPAHQSPTTESPMAPSEPTPSLVVAPVPPSIRWTNHRTKTSTGLVNIDHYHSTSFDSIPTPLRMKTRRGAASTSTATPLPP</sequence>
<feature type="region of interest" description="Disordered" evidence="1">
    <location>
        <begin position="1055"/>
        <end position="1086"/>
    </location>
</feature>
<dbReference type="SUPFAM" id="SSF56672">
    <property type="entry name" value="DNA/RNA polymerases"/>
    <property type="match status" value="1"/>
</dbReference>
<dbReference type="InterPro" id="IPR043128">
    <property type="entry name" value="Rev_trsase/Diguanyl_cyclase"/>
</dbReference>
<evidence type="ECO:0000313" key="3">
    <source>
        <dbReference type="EMBL" id="KAE8661348.1"/>
    </source>
</evidence>
<evidence type="ECO:0000259" key="2">
    <source>
        <dbReference type="Pfam" id="PF13968"/>
    </source>
</evidence>
<evidence type="ECO:0000256" key="1">
    <source>
        <dbReference type="SAM" id="MobiDB-lite"/>
    </source>
</evidence>
<dbReference type="InterPro" id="IPR036397">
    <property type="entry name" value="RNaseH_sf"/>
</dbReference>
<comment type="caution">
    <text evidence="3">The sequence shown here is derived from an EMBL/GenBank/DDBJ whole genome shotgun (WGS) entry which is preliminary data.</text>
</comment>
<dbReference type="InterPro" id="IPR043502">
    <property type="entry name" value="DNA/RNA_pol_sf"/>
</dbReference>
<dbReference type="Pfam" id="PF13968">
    <property type="entry name" value="DUF4220"/>
    <property type="match status" value="2"/>
</dbReference>
<evidence type="ECO:0000313" key="4">
    <source>
        <dbReference type="Proteomes" id="UP000436088"/>
    </source>
</evidence>
<organism evidence="3 4">
    <name type="scientific">Hibiscus syriacus</name>
    <name type="common">Rose of Sharon</name>
    <dbReference type="NCBI Taxonomy" id="106335"/>
    <lineage>
        <taxon>Eukaryota</taxon>
        <taxon>Viridiplantae</taxon>
        <taxon>Streptophyta</taxon>
        <taxon>Embryophyta</taxon>
        <taxon>Tracheophyta</taxon>
        <taxon>Spermatophyta</taxon>
        <taxon>Magnoliopsida</taxon>
        <taxon>eudicotyledons</taxon>
        <taxon>Gunneridae</taxon>
        <taxon>Pentapetalae</taxon>
        <taxon>rosids</taxon>
        <taxon>malvids</taxon>
        <taxon>Malvales</taxon>
        <taxon>Malvaceae</taxon>
        <taxon>Malvoideae</taxon>
        <taxon>Hibiscus</taxon>
    </lineage>
</organism>
<feature type="domain" description="DUF4220" evidence="2">
    <location>
        <begin position="118"/>
        <end position="204"/>
    </location>
</feature>
<accession>A0A6A2WMX6</accession>
<feature type="domain" description="DUF4220" evidence="2">
    <location>
        <begin position="2"/>
        <end position="103"/>
    </location>
</feature>
<dbReference type="PANTHER" id="PTHR31325">
    <property type="entry name" value="OS01G0798800 PROTEIN-RELATED"/>
    <property type="match status" value="1"/>
</dbReference>